<dbReference type="OrthoDB" id="4748970at2759"/>
<evidence type="ECO:0000256" key="1">
    <source>
        <dbReference type="ARBA" id="ARBA00004123"/>
    </source>
</evidence>
<evidence type="ECO:0000256" key="12">
    <source>
        <dbReference type="SAM" id="MobiDB-lite"/>
    </source>
</evidence>
<dbReference type="SUPFAM" id="SSF57667">
    <property type="entry name" value="beta-beta-alpha zinc fingers"/>
    <property type="match status" value="1"/>
</dbReference>
<feature type="compositionally biased region" description="Low complexity" evidence="12">
    <location>
        <begin position="27"/>
        <end position="36"/>
    </location>
</feature>
<dbReference type="GO" id="GO:0000978">
    <property type="term" value="F:RNA polymerase II cis-regulatory region sequence-specific DNA binding"/>
    <property type="evidence" value="ECO:0007669"/>
    <property type="project" value="TreeGrafter"/>
</dbReference>
<dbReference type="PROSITE" id="PS00028">
    <property type="entry name" value="ZINC_FINGER_C2H2_1"/>
    <property type="match status" value="2"/>
</dbReference>
<dbReference type="InterPro" id="IPR036236">
    <property type="entry name" value="Znf_C2H2_sf"/>
</dbReference>
<gene>
    <name evidence="14" type="ORF">Mgra_00007940</name>
</gene>
<evidence type="ECO:0000313" key="14">
    <source>
        <dbReference type="EMBL" id="KAF7632635.1"/>
    </source>
</evidence>
<comment type="similarity">
    <text evidence="2">Belongs to the krueppel C2H2-type zinc-finger protein family.</text>
</comment>
<proteinExistence type="inferred from homology"/>
<dbReference type="GO" id="GO:0000981">
    <property type="term" value="F:DNA-binding transcription factor activity, RNA polymerase II-specific"/>
    <property type="evidence" value="ECO:0007669"/>
    <property type="project" value="TreeGrafter"/>
</dbReference>
<evidence type="ECO:0000259" key="13">
    <source>
        <dbReference type="PROSITE" id="PS50157"/>
    </source>
</evidence>
<dbReference type="EMBL" id="JABEBT010000097">
    <property type="protein sequence ID" value="KAF7632635.1"/>
    <property type="molecule type" value="Genomic_DNA"/>
</dbReference>
<dbReference type="GO" id="GO:0008270">
    <property type="term" value="F:zinc ion binding"/>
    <property type="evidence" value="ECO:0007669"/>
    <property type="project" value="UniProtKB-KW"/>
</dbReference>
<comment type="caution">
    <text evidence="14">The sequence shown here is derived from an EMBL/GenBank/DDBJ whole genome shotgun (WGS) entry which is preliminary data.</text>
</comment>
<evidence type="ECO:0000313" key="15">
    <source>
        <dbReference type="Proteomes" id="UP000605970"/>
    </source>
</evidence>
<keyword evidence="4" id="KW-0677">Repeat</keyword>
<evidence type="ECO:0000256" key="3">
    <source>
        <dbReference type="ARBA" id="ARBA00022723"/>
    </source>
</evidence>
<feature type="domain" description="C2H2-type" evidence="13">
    <location>
        <begin position="312"/>
        <end position="341"/>
    </location>
</feature>
<keyword evidence="15" id="KW-1185">Reference proteome</keyword>
<dbReference type="Proteomes" id="UP000605970">
    <property type="component" value="Unassembled WGS sequence"/>
</dbReference>
<evidence type="ECO:0000256" key="5">
    <source>
        <dbReference type="ARBA" id="ARBA00022771"/>
    </source>
</evidence>
<organism evidence="14 15">
    <name type="scientific">Meloidogyne graminicola</name>
    <dbReference type="NCBI Taxonomy" id="189291"/>
    <lineage>
        <taxon>Eukaryota</taxon>
        <taxon>Metazoa</taxon>
        <taxon>Ecdysozoa</taxon>
        <taxon>Nematoda</taxon>
        <taxon>Chromadorea</taxon>
        <taxon>Rhabditida</taxon>
        <taxon>Tylenchina</taxon>
        <taxon>Tylenchomorpha</taxon>
        <taxon>Tylenchoidea</taxon>
        <taxon>Meloidogynidae</taxon>
        <taxon>Meloidogyninae</taxon>
        <taxon>Meloidogyne</taxon>
    </lineage>
</organism>
<keyword evidence="6" id="KW-0862">Zinc</keyword>
<keyword evidence="10" id="KW-0539">Nucleus</keyword>
<keyword evidence="8" id="KW-0238">DNA-binding</keyword>
<accession>A0A8S9ZH74</accession>
<feature type="compositionally biased region" description="Polar residues" evidence="12">
    <location>
        <begin position="12"/>
        <end position="26"/>
    </location>
</feature>
<dbReference type="FunFam" id="3.30.160.60:FF:000018">
    <property type="entry name" value="Krueppel-like factor 15"/>
    <property type="match status" value="1"/>
</dbReference>
<reference evidence="14" key="1">
    <citation type="journal article" date="2020" name="Ecol. Evol.">
        <title>Genome structure and content of the rice root-knot nematode (Meloidogyne graminicola).</title>
        <authorList>
            <person name="Phan N.T."/>
            <person name="Danchin E.G.J."/>
            <person name="Klopp C."/>
            <person name="Perfus-Barbeoch L."/>
            <person name="Kozlowski D.K."/>
            <person name="Koutsovoulos G.D."/>
            <person name="Lopez-Roques C."/>
            <person name="Bouchez O."/>
            <person name="Zahm M."/>
            <person name="Besnard G."/>
            <person name="Bellafiore S."/>
        </authorList>
    </citation>
    <scope>NUCLEOTIDE SEQUENCE</scope>
    <source>
        <strain evidence="14">VN-18</strain>
    </source>
</reference>
<feature type="compositionally biased region" description="Low complexity" evidence="12">
    <location>
        <begin position="1"/>
        <end position="11"/>
    </location>
</feature>
<evidence type="ECO:0000256" key="4">
    <source>
        <dbReference type="ARBA" id="ARBA00022737"/>
    </source>
</evidence>
<dbReference type="SMART" id="SM00355">
    <property type="entry name" value="ZnF_C2H2"/>
    <property type="match status" value="2"/>
</dbReference>
<keyword evidence="7" id="KW-0805">Transcription regulation</keyword>
<comment type="subcellular location">
    <subcellularLocation>
        <location evidence="1">Nucleus</location>
    </subcellularLocation>
</comment>
<evidence type="ECO:0000256" key="11">
    <source>
        <dbReference type="PROSITE-ProRule" id="PRU00042"/>
    </source>
</evidence>
<evidence type="ECO:0000256" key="7">
    <source>
        <dbReference type="ARBA" id="ARBA00023015"/>
    </source>
</evidence>
<dbReference type="AlphaFoldDB" id="A0A8S9ZH74"/>
<keyword evidence="5 11" id="KW-0863">Zinc-finger</keyword>
<dbReference type="InterPro" id="IPR013087">
    <property type="entry name" value="Znf_C2H2_type"/>
</dbReference>
<evidence type="ECO:0000256" key="2">
    <source>
        <dbReference type="ARBA" id="ARBA00006991"/>
    </source>
</evidence>
<dbReference type="PROSITE" id="PS50157">
    <property type="entry name" value="ZINC_FINGER_C2H2_2"/>
    <property type="match status" value="2"/>
</dbReference>
<name>A0A8S9ZH74_9BILA</name>
<keyword evidence="3" id="KW-0479">Metal-binding</keyword>
<protein>
    <recommendedName>
        <fullName evidence="13">C2H2-type domain-containing protein</fullName>
    </recommendedName>
</protein>
<feature type="region of interest" description="Disordered" evidence="12">
    <location>
        <begin position="1"/>
        <end position="36"/>
    </location>
</feature>
<evidence type="ECO:0000256" key="10">
    <source>
        <dbReference type="ARBA" id="ARBA00023242"/>
    </source>
</evidence>
<dbReference type="PANTHER" id="PTHR23235">
    <property type="entry name" value="KRUEPPEL-LIKE TRANSCRIPTION FACTOR"/>
    <property type="match status" value="1"/>
</dbReference>
<sequence length="389" mass="44435">MSQQQQQQQQQELNNISPTKSPTLTNCKTSKCSPSSFSSTSQINIYAGDNQNINQQQQQTFQMQTKQNINQYELNNNSSSSNFQCFTTSDFTQQEQQSLFIDSTFFPEQINSSKQPEQQTLINQQLQSQHLTIQQQHCNNFFQHSTFNQNEITQQQIANENIIEHSFHAENTFTLKKEIIEEDKQLGDDCLLLDTLQFGYSLPVNSMTTSIANSSEIVFNSSISSYSSPSSSSNSSCINACSNNFTTNRQQKRTNKLNNISSSPNNISTALAALLPPDISAKVFYPPSAVNPKSARRMPRKSRQELSHKRVHSCLYPNCTKVYTKSSHLRAHERIHTGEKPYSCIFPNCHWEFARSDELTRHLRKHTGAKPFKCTQFVVLHDLIIYNYI</sequence>
<keyword evidence="9" id="KW-0804">Transcription</keyword>
<evidence type="ECO:0000256" key="9">
    <source>
        <dbReference type="ARBA" id="ARBA00023163"/>
    </source>
</evidence>
<dbReference type="PANTHER" id="PTHR23235:SF166">
    <property type="entry name" value="DENDRITIC ARBOR REDUCTION PROTEIN 1"/>
    <property type="match status" value="1"/>
</dbReference>
<dbReference type="Gene3D" id="3.30.160.60">
    <property type="entry name" value="Classic Zinc Finger"/>
    <property type="match status" value="2"/>
</dbReference>
<evidence type="ECO:0000256" key="6">
    <source>
        <dbReference type="ARBA" id="ARBA00022833"/>
    </source>
</evidence>
<dbReference type="FunFam" id="3.30.160.60:FF:002639">
    <property type="entry name" value="Kruppel-Like Factor (Zinc finger protein)"/>
    <property type="match status" value="1"/>
</dbReference>
<feature type="domain" description="C2H2-type" evidence="13">
    <location>
        <begin position="342"/>
        <end position="371"/>
    </location>
</feature>
<dbReference type="GO" id="GO:0005634">
    <property type="term" value="C:nucleus"/>
    <property type="evidence" value="ECO:0007669"/>
    <property type="project" value="UniProtKB-SubCell"/>
</dbReference>
<evidence type="ECO:0000256" key="8">
    <source>
        <dbReference type="ARBA" id="ARBA00023125"/>
    </source>
</evidence>